<keyword evidence="10" id="KW-1185">Reference proteome</keyword>
<protein>
    <recommendedName>
        <fullName evidence="8">Gram-positive cocci surface proteins LPxTG domain-containing protein</fullName>
    </recommendedName>
</protein>
<dbReference type="PROSITE" id="PS50847">
    <property type="entry name" value="GRAM_POS_ANCHORING"/>
    <property type="match status" value="1"/>
</dbReference>
<dbReference type="eggNOG" id="COG2304">
    <property type="taxonomic scope" value="Bacteria"/>
</dbReference>
<evidence type="ECO:0000313" key="9">
    <source>
        <dbReference type="EMBL" id="SDS81108.1"/>
    </source>
</evidence>
<feature type="transmembrane region" description="Helical" evidence="6">
    <location>
        <begin position="543"/>
        <end position="564"/>
    </location>
</feature>
<dbReference type="RefSeq" id="WP_083372665.1">
    <property type="nucleotide sequence ID" value="NZ_LT629776.1"/>
</dbReference>
<keyword evidence="6" id="KW-0472">Membrane</keyword>
<evidence type="ECO:0000256" key="6">
    <source>
        <dbReference type="SAM" id="Phobius"/>
    </source>
</evidence>
<dbReference type="Proteomes" id="UP000185663">
    <property type="component" value="Chromosome I"/>
</dbReference>
<sequence>MRSLRRLVLPTAIAVATALTLGGPASAAVVESAAPSVPAATVSAGHPATTASAENFETALYFYKKIDEGKRAAWKNSGKQYLVTTWEGKDFRTTLDAALLDDVEGVGEICGAGWGVQQDVVDLHKADGEDFTFPANITFPKDNIGWPPIVDADHWDLEELVEVPECGSELPAAPTVSVAPPSCESLSNEVTFTDLATDTRLVLGDLRIRAEDIPDGTFTYEQALADIDLAPAYGDITLDVLWYDRAGDKKDHDLGDLTLTLTEPSLVDCDTRAEATPVAPQIADCAAEMPGVVLPDTDAFVYTFDTDTRVATATVQDSFKAVPGNGWEATDVEGVLTQTVDGVPNLDQVCPTEPTLAGSVATGTCVADAPWLEYTVVVDDPDDQYTGDKTGTITFVAPEGEENVVETIQLDENLSASGSVLWPGASVDSEGSANGWPGWEQDADGTWAETTGNYAWARDLTHVTIDVNPSLTVDVSYPEATPECAAEPTVVEPTTEPTTTPTTAEPTTSAPATVEPTDDADDTEVLGASVPPEDGLAETGADALVWALVALGLIGGGTAAVLIARRRRA</sequence>
<evidence type="ECO:0000256" key="3">
    <source>
        <dbReference type="ARBA" id="ARBA00022729"/>
    </source>
</evidence>
<keyword evidence="4" id="KW-0572">Peptidoglycan-anchor</keyword>
<feature type="chain" id="PRO_5009262993" description="Gram-positive cocci surface proteins LPxTG domain-containing protein" evidence="7">
    <location>
        <begin position="28"/>
        <end position="569"/>
    </location>
</feature>
<dbReference type="InterPro" id="IPR019931">
    <property type="entry name" value="LPXTG_anchor"/>
</dbReference>
<feature type="compositionally biased region" description="Low complexity" evidence="5">
    <location>
        <begin position="485"/>
        <end position="515"/>
    </location>
</feature>
<keyword evidence="1" id="KW-0134">Cell wall</keyword>
<evidence type="ECO:0000256" key="5">
    <source>
        <dbReference type="SAM" id="MobiDB-lite"/>
    </source>
</evidence>
<dbReference type="OrthoDB" id="3783029at2"/>
<evidence type="ECO:0000259" key="8">
    <source>
        <dbReference type="PROSITE" id="PS50847"/>
    </source>
</evidence>
<dbReference type="STRING" id="545619.SAMN04489860_2427"/>
<reference evidence="9 10" key="1">
    <citation type="submission" date="2016-10" db="EMBL/GenBank/DDBJ databases">
        <authorList>
            <person name="de Groot N.N."/>
        </authorList>
    </citation>
    <scope>NUCLEOTIDE SEQUENCE [LARGE SCALE GENOMIC DNA]</scope>
    <source>
        <strain evidence="9 10">DSM 22126</strain>
    </source>
</reference>
<evidence type="ECO:0000256" key="4">
    <source>
        <dbReference type="ARBA" id="ARBA00023088"/>
    </source>
</evidence>
<proteinExistence type="predicted"/>
<dbReference type="EMBL" id="LT629776">
    <property type="protein sequence ID" value="SDS81108.1"/>
    <property type="molecule type" value="Genomic_DNA"/>
</dbReference>
<name>A0A1H1V8P4_9CELL</name>
<gene>
    <name evidence="9" type="ORF">SAMN04489860_2427</name>
</gene>
<keyword evidence="6" id="KW-1133">Transmembrane helix</keyword>
<keyword evidence="2" id="KW-0964">Secreted</keyword>
<dbReference type="AlphaFoldDB" id="A0A1H1V8P4"/>
<feature type="region of interest" description="Disordered" evidence="5">
    <location>
        <begin position="483"/>
        <end position="534"/>
    </location>
</feature>
<organism evidence="9 10">
    <name type="scientific">Paraoerskovia marina</name>
    <dbReference type="NCBI Taxonomy" id="545619"/>
    <lineage>
        <taxon>Bacteria</taxon>
        <taxon>Bacillati</taxon>
        <taxon>Actinomycetota</taxon>
        <taxon>Actinomycetes</taxon>
        <taxon>Micrococcales</taxon>
        <taxon>Cellulomonadaceae</taxon>
        <taxon>Paraoerskovia</taxon>
    </lineage>
</organism>
<evidence type="ECO:0000313" key="10">
    <source>
        <dbReference type="Proteomes" id="UP000185663"/>
    </source>
</evidence>
<feature type="domain" description="Gram-positive cocci surface proteins LPxTG" evidence="8">
    <location>
        <begin position="536"/>
        <end position="569"/>
    </location>
</feature>
<evidence type="ECO:0000256" key="7">
    <source>
        <dbReference type="SAM" id="SignalP"/>
    </source>
</evidence>
<keyword evidence="6" id="KW-0812">Transmembrane</keyword>
<accession>A0A1H1V8P4</accession>
<keyword evidence="3 7" id="KW-0732">Signal</keyword>
<evidence type="ECO:0000256" key="2">
    <source>
        <dbReference type="ARBA" id="ARBA00022525"/>
    </source>
</evidence>
<evidence type="ECO:0000256" key="1">
    <source>
        <dbReference type="ARBA" id="ARBA00022512"/>
    </source>
</evidence>
<feature type="signal peptide" evidence="7">
    <location>
        <begin position="1"/>
        <end position="27"/>
    </location>
</feature>